<keyword evidence="5" id="KW-0498">Mitosis</keyword>
<dbReference type="VEuPathDB" id="VectorBase:BGLAX_029474"/>
<accession>A0A2C9M0N3</accession>
<sequence>MTDFECPILPISEICLFFRDCKIDISEKDFKSPDPRKWHAIYGEMFEIQVKRSIDQVVQQMLMVSVVDKSYHEYKEEGCALMAYTLCLARVFNVLGFKDFSLRDLVSPTSDRIQKLSSLFINMVRHTQIRRPLIENIIQRVQVNVGQSVSARNRNKELKEEYGKAKEEQPVIEAEIKEKSEELEQEKLPIIELTRESEEEKRISESLKLRHAELKLEKERFKQDVLQIQQNLEALSCKVVKSPQRFRKELERLKERVSELKEELRTKERQSSENRQLLETTIQKHSALQKAVKLSTEVTQDMEKENELDHQIKQLSEYITEQQEVFKKSMTKQEDLMERLAIRKEARNKVQHQVDGYKKSTYQQLMDLKQHLSKLESNFKVYKSEISQLHSQMEAKKNCIHELEALKEEERNNFQRKCNAKTEEINNYNENLVKVFEQFQALMN</sequence>
<evidence type="ECO:0000313" key="11">
    <source>
        <dbReference type="EnsemblMetazoa" id="BGLB037165-PA"/>
    </source>
</evidence>
<dbReference type="KEGG" id="bgt:106063142"/>
<keyword evidence="8" id="KW-0137">Centromere</keyword>
<dbReference type="GO" id="GO:0051301">
    <property type="term" value="P:cell division"/>
    <property type="evidence" value="ECO:0007669"/>
    <property type="project" value="UniProtKB-KW"/>
</dbReference>
<organism evidence="11 12">
    <name type="scientific">Biomphalaria glabrata</name>
    <name type="common">Bloodfluke planorb</name>
    <name type="synonym">Freshwater snail</name>
    <dbReference type="NCBI Taxonomy" id="6526"/>
    <lineage>
        <taxon>Eukaryota</taxon>
        <taxon>Metazoa</taxon>
        <taxon>Spiralia</taxon>
        <taxon>Lophotrochozoa</taxon>
        <taxon>Mollusca</taxon>
        <taxon>Gastropoda</taxon>
        <taxon>Heterobranchia</taxon>
        <taxon>Euthyneura</taxon>
        <taxon>Panpulmonata</taxon>
        <taxon>Hygrophila</taxon>
        <taxon>Lymnaeoidea</taxon>
        <taxon>Planorbidae</taxon>
        <taxon>Biomphalaria</taxon>
    </lineage>
</organism>
<feature type="coiled-coil region" evidence="9">
    <location>
        <begin position="358"/>
        <end position="431"/>
    </location>
</feature>
<dbReference type="Gene3D" id="1.10.418.60">
    <property type="entry name" value="Ncd80 complex, Nuf2 subunit"/>
    <property type="match status" value="1"/>
</dbReference>
<keyword evidence="3" id="KW-0158">Chromosome</keyword>
<dbReference type="Pfam" id="PF03800">
    <property type="entry name" value="Nuf2"/>
    <property type="match status" value="1"/>
</dbReference>
<keyword evidence="4" id="KW-0132">Cell division</keyword>
<keyword evidence="7" id="KW-0131">Cell cycle</keyword>
<evidence type="ECO:0000256" key="4">
    <source>
        <dbReference type="ARBA" id="ARBA00022618"/>
    </source>
</evidence>
<dbReference type="OrthoDB" id="8194677at2759"/>
<comment type="subcellular location">
    <subcellularLocation>
        <location evidence="1">Chromosome</location>
        <location evidence="1">Centromere</location>
    </subcellularLocation>
</comment>
<feature type="coiled-coil region" evidence="9">
    <location>
        <begin position="148"/>
        <end position="175"/>
    </location>
</feature>
<evidence type="ECO:0000256" key="8">
    <source>
        <dbReference type="ARBA" id="ARBA00023328"/>
    </source>
</evidence>
<evidence type="ECO:0000256" key="9">
    <source>
        <dbReference type="SAM" id="Coils"/>
    </source>
</evidence>
<dbReference type="RefSeq" id="XP_013077262.2">
    <property type="nucleotide sequence ID" value="XM_013221808.2"/>
</dbReference>
<evidence type="ECO:0000256" key="3">
    <source>
        <dbReference type="ARBA" id="ARBA00022454"/>
    </source>
</evidence>
<comment type="similarity">
    <text evidence="2">Belongs to the NUF2 family.</text>
</comment>
<protein>
    <recommendedName>
        <fullName evidence="10">Kinetochore protein Nuf2 N-terminal domain-containing protein</fullName>
    </recommendedName>
</protein>
<dbReference type="GO" id="GO:0031262">
    <property type="term" value="C:Ndc80 complex"/>
    <property type="evidence" value="ECO:0007669"/>
    <property type="project" value="InterPro"/>
</dbReference>
<evidence type="ECO:0000256" key="7">
    <source>
        <dbReference type="ARBA" id="ARBA00023306"/>
    </source>
</evidence>
<dbReference type="InterPro" id="IPR005549">
    <property type="entry name" value="Kinetochore_Nuf2_N"/>
</dbReference>
<reference evidence="11" key="1">
    <citation type="submission" date="2020-05" db="UniProtKB">
        <authorList>
            <consortium name="EnsemblMetazoa"/>
        </authorList>
    </citation>
    <scope>IDENTIFICATION</scope>
    <source>
        <strain evidence="11">BB02</strain>
    </source>
</reference>
<evidence type="ECO:0000256" key="5">
    <source>
        <dbReference type="ARBA" id="ARBA00022776"/>
    </source>
</evidence>
<evidence type="ECO:0000313" key="12">
    <source>
        <dbReference type="Proteomes" id="UP000076420"/>
    </source>
</evidence>
<feature type="domain" description="Kinetochore protein Nuf2 N-terminal" evidence="10">
    <location>
        <begin position="5"/>
        <end position="141"/>
    </location>
</feature>
<keyword evidence="6 9" id="KW-0175">Coiled coil</keyword>
<evidence type="ECO:0000256" key="2">
    <source>
        <dbReference type="ARBA" id="ARBA00005498"/>
    </source>
</evidence>
<dbReference type="InterPro" id="IPR038275">
    <property type="entry name" value="Nuf2_N_sf"/>
</dbReference>
<name>A0A2C9M0N3_BIOGL</name>
<evidence type="ECO:0000259" key="10">
    <source>
        <dbReference type="Pfam" id="PF03800"/>
    </source>
</evidence>
<feature type="coiled-coil region" evidence="9">
    <location>
        <begin position="204"/>
        <end position="280"/>
    </location>
</feature>
<gene>
    <name evidence="11" type="primary">106063142</name>
</gene>
<dbReference type="STRING" id="6526.A0A2C9M0N3"/>
<dbReference type="AlphaFoldDB" id="A0A2C9M0N3"/>
<dbReference type="EnsemblMetazoa" id="BGLB037165-RA">
    <property type="protein sequence ID" value="BGLB037165-PA"/>
    <property type="gene ID" value="BGLB037165"/>
</dbReference>
<dbReference type="VEuPathDB" id="VectorBase:BGLB037165"/>
<evidence type="ECO:0000256" key="6">
    <source>
        <dbReference type="ARBA" id="ARBA00023054"/>
    </source>
</evidence>
<evidence type="ECO:0000256" key="1">
    <source>
        <dbReference type="ARBA" id="ARBA00004584"/>
    </source>
</evidence>
<proteinExistence type="inferred from homology"/>
<dbReference type="Proteomes" id="UP000076420">
    <property type="component" value="Unassembled WGS sequence"/>
</dbReference>